<dbReference type="SUPFAM" id="SSF53335">
    <property type="entry name" value="S-adenosyl-L-methionine-dependent methyltransferases"/>
    <property type="match status" value="1"/>
</dbReference>
<sequence>MPPSADGAPVVAPLRLQLLKWVGNKQRFAHEIAGRLPDLGGGTYFEPFLGSGAVLGTLAPARAVASDAFAPLVGIWQTLHDDPDTLTGWYVDRWQRYTEAPDRVVAYEQVKASYNAAPNPADLLFLSRACYGGVVRFRKADGHMSTPCGVHRPIAPDAFAARVAVWRTRTAGAKFEHMDYREALALAADGDVVYCDPPYTHTQTILYGAQAFRLAELLAEIAAAKRRGARVALSIDGSKKSGDVLCNVPLPPGLFEREVLVNVGRSMLRRFQLPGGDLRGEGVVDRLLLTY</sequence>
<evidence type="ECO:0000256" key="3">
    <source>
        <dbReference type="ARBA" id="ARBA00022603"/>
    </source>
</evidence>
<evidence type="ECO:0000256" key="6">
    <source>
        <dbReference type="ARBA" id="ARBA00047942"/>
    </source>
</evidence>
<organism evidence="7 8">
    <name type="scientific">Motilibacter deserti</name>
    <dbReference type="NCBI Taxonomy" id="2714956"/>
    <lineage>
        <taxon>Bacteria</taxon>
        <taxon>Bacillati</taxon>
        <taxon>Actinomycetota</taxon>
        <taxon>Actinomycetes</taxon>
        <taxon>Motilibacterales</taxon>
        <taxon>Motilibacteraceae</taxon>
        <taxon>Motilibacter</taxon>
    </lineage>
</organism>
<dbReference type="GO" id="GO:0032259">
    <property type="term" value="P:methylation"/>
    <property type="evidence" value="ECO:0007669"/>
    <property type="project" value="UniProtKB-KW"/>
</dbReference>
<protein>
    <recommendedName>
        <fullName evidence="2">site-specific DNA-methyltransferase (adenine-specific)</fullName>
        <ecNumber evidence="2">2.1.1.72</ecNumber>
    </recommendedName>
</protein>
<comment type="similarity">
    <text evidence="1">Belongs to the N(4)/N(6)-methyltransferase family.</text>
</comment>
<accession>A0ABX0GSM7</accession>
<dbReference type="PANTHER" id="PTHR30481:SF3">
    <property type="entry name" value="DNA ADENINE METHYLASE"/>
    <property type="match status" value="1"/>
</dbReference>
<evidence type="ECO:0000256" key="1">
    <source>
        <dbReference type="ARBA" id="ARBA00006594"/>
    </source>
</evidence>
<dbReference type="PROSITE" id="PS00092">
    <property type="entry name" value="N6_MTASE"/>
    <property type="match status" value="1"/>
</dbReference>
<keyword evidence="8" id="KW-1185">Reference proteome</keyword>
<dbReference type="EC" id="2.1.1.72" evidence="2"/>
<comment type="catalytic activity">
    <reaction evidence="6">
        <text>a 2'-deoxyadenosine in DNA + S-adenosyl-L-methionine = an N(6)-methyl-2'-deoxyadenosine in DNA + S-adenosyl-L-homocysteine + H(+)</text>
        <dbReference type="Rhea" id="RHEA:15197"/>
        <dbReference type="Rhea" id="RHEA-COMP:12418"/>
        <dbReference type="Rhea" id="RHEA-COMP:12419"/>
        <dbReference type="ChEBI" id="CHEBI:15378"/>
        <dbReference type="ChEBI" id="CHEBI:57856"/>
        <dbReference type="ChEBI" id="CHEBI:59789"/>
        <dbReference type="ChEBI" id="CHEBI:90615"/>
        <dbReference type="ChEBI" id="CHEBI:90616"/>
        <dbReference type="EC" id="2.1.1.72"/>
    </reaction>
</comment>
<keyword evidence="4" id="KW-0808">Transferase</keyword>
<evidence type="ECO:0000256" key="5">
    <source>
        <dbReference type="ARBA" id="ARBA00022691"/>
    </source>
</evidence>
<dbReference type="EMBL" id="JAANNP010000003">
    <property type="protein sequence ID" value="NHC13886.1"/>
    <property type="molecule type" value="Genomic_DNA"/>
</dbReference>
<keyword evidence="3 7" id="KW-0489">Methyltransferase</keyword>
<dbReference type="PANTHER" id="PTHR30481">
    <property type="entry name" value="DNA ADENINE METHYLASE"/>
    <property type="match status" value="1"/>
</dbReference>
<dbReference type="InterPro" id="IPR002052">
    <property type="entry name" value="DNA_methylase_N6_adenine_CS"/>
</dbReference>
<dbReference type="InterPro" id="IPR012263">
    <property type="entry name" value="M_m6A_EcoRV"/>
</dbReference>
<dbReference type="PRINTS" id="PR00505">
    <property type="entry name" value="D12N6MTFRASE"/>
</dbReference>
<dbReference type="Proteomes" id="UP000800981">
    <property type="component" value="Unassembled WGS sequence"/>
</dbReference>
<name>A0ABX0GSM7_9ACTN</name>
<evidence type="ECO:0000313" key="8">
    <source>
        <dbReference type="Proteomes" id="UP000800981"/>
    </source>
</evidence>
<gene>
    <name evidence="7" type="ORF">G9H71_08835</name>
</gene>
<dbReference type="InterPro" id="IPR029063">
    <property type="entry name" value="SAM-dependent_MTases_sf"/>
</dbReference>
<dbReference type="GO" id="GO:0008168">
    <property type="term" value="F:methyltransferase activity"/>
    <property type="evidence" value="ECO:0007669"/>
    <property type="project" value="UniProtKB-KW"/>
</dbReference>
<evidence type="ECO:0000313" key="7">
    <source>
        <dbReference type="EMBL" id="NHC13886.1"/>
    </source>
</evidence>
<keyword evidence="5" id="KW-0949">S-adenosyl-L-methionine</keyword>
<dbReference type="InterPro" id="IPR012327">
    <property type="entry name" value="MeTrfase_D12"/>
</dbReference>
<evidence type="ECO:0000256" key="2">
    <source>
        <dbReference type="ARBA" id="ARBA00011900"/>
    </source>
</evidence>
<dbReference type="Gene3D" id="1.10.1020.10">
    <property type="entry name" value="Adenine-specific Methyltransferase, Domain 2"/>
    <property type="match status" value="1"/>
</dbReference>
<dbReference type="PIRSF" id="PIRSF000398">
    <property type="entry name" value="M_m6A_EcoRV"/>
    <property type="match status" value="1"/>
</dbReference>
<evidence type="ECO:0000256" key="4">
    <source>
        <dbReference type="ARBA" id="ARBA00022679"/>
    </source>
</evidence>
<dbReference type="Pfam" id="PF02086">
    <property type="entry name" value="MethyltransfD12"/>
    <property type="match status" value="1"/>
</dbReference>
<reference evidence="7 8" key="1">
    <citation type="submission" date="2020-03" db="EMBL/GenBank/DDBJ databases">
        <title>Two novel Motilibacter sp.</title>
        <authorList>
            <person name="Liu S."/>
        </authorList>
    </citation>
    <scope>NUCLEOTIDE SEQUENCE [LARGE SCALE GENOMIC DNA]</scope>
    <source>
        <strain evidence="7 8">E257</strain>
    </source>
</reference>
<proteinExistence type="inferred from homology"/>
<comment type="caution">
    <text evidence="7">The sequence shown here is derived from an EMBL/GenBank/DDBJ whole genome shotgun (WGS) entry which is preliminary data.</text>
</comment>
<dbReference type="Gene3D" id="3.40.50.150">
    <property type="entry name" value="Vaccinia Virus protein VP39"/>
    <property type="match status" value="1"/>
</dbReference>
<dbReference type="RefSeq" id="WP_166280863.1">
    <property type="nucleotide sequence ID" value="NZ_JAANNP010000003.1"/>
</dbReference>
<dbReference type="InterPro" id="IPR023095">
    <property type="entry name" value="Ade_MeTrfase_dom_2"/>
</dbReference>